<evidence type="ECO:0000256" key="1">
    <source>
        <dbReference type="ARBA" id="ARBA00010879"/>
    </source>
</evidence>
<keyword evidence="6" id="KW-0255">Endonuclease</keyword>
<feature type="domain" description="Reverse transcriptase RNase H-like" evidence="10">
    <location>
        <begin position="323"/>
        <end position="378"/>
    </location>
</feature>
<dbReference type="CDD" id="cd01647">
    <property type="entry name" value="RT_LTR"/>
    <property type="match status" value="1"/>
</dbReference>
<dbReference type="PANTHER" id="PTHR37984">
    <property type="entry name" value="PROTEIN CBG26694"/>
    <property type="match status" value="1"/>
</dbReference>
<sequence length="409" mass="46895">MIKETKRYELEIEKIRNENVLRQRELEFEQKKLEAEQFARDHELQIERLRLEKEGRVVSDVGERGLNLSGGFDLASNLRLLPKFNEHDPDVFFSLFETMSEERNWPVSIRVVMLQTVITGKAQEAYAALTMEDRKDYNKVKGAILKAYELVPEAYRQRFRGWRKGDHQTHSELGYWQVPLTPRAREVTSFITPSGLYSYSVMSFGLRNAPATFQRLMNHVVFGLEGCAVYLDDVIVFSETWEQHLIRLRALLTRLVEACLTVNLAKCEFAKATVRYLGKEVGQGKVRPVLAKVLAIQQFPPPSTKKELMRFLGMVGGCQPSWCWGSFVTDGADGLDYPISFFSRKFNVYQKNYSVIEKEALSLIWALQFFDVYVGGGMPIEPYTLTVKHLKGSDNVVADALSRVPDLIN</sequence>
<organism evidence="11 12">
    <name type="scientific">Cirrhinus molitorella</name>
    <name type="common">mud carp</name>
    <dbReference type="NCBI Taxonomy" id="172907"/>
    <lineage>
        <taxon>Eukaryota</taxon>
        <taxon>Metazoa</taxon>
        <taxon>Chordata</taxon>
        <taxon>Craniata</taxon>
        <taxon>Vertebrata</taxon>
        <taxon>Euteleostomi</taxon>
        <taxon>Actinopterygii</taxon>
        <taxon>Neopterygii</taxon>
        <taxon>Teleostei</taxon>
        <taxon>Ostariophysi</taxon>
        <taxon>Cypriniformes</taxon>
        <taxon>Cyprinidae</taxon>
        <taxon>Labeoninae</taxon>
        <taxon>Labeonini</taxon>
        <taxon>Cirrhinus</taxon>
    </lineage>
</organism>
<reference evidence="11 12" key="1">
    <citation type="submission" date="2023-09" db="EMBL/GenBank/DDBJ databases">
        <authorList>
            <person name="Wang M."/>
        </authorList>
    </citation>
    <scope>NUCLEOTIDE SEQUENCE [LARGE SCALE GENOMIC DNA]</scope>
    <source>
        <strain evidence="11">GT-2023</strain>
        <tissue evidence="11">Liver</tissue>
    </source>
</reference>
<protein>
    <recommendedName>
        <fullName evidence="2">ribonuclease H</fullName>
        <ecNumber evidence="2">3.1.26.4</ecNumber>
    </recommendedName>
</protein>
<dbReference type="Pfam" id="PF17917">
    <property type="entry name" value="RT_RNaseH"/>
    <property type="match status" value="1"/>
</dbReference>
<keyword evidence="8" id="KW-0695">RNA-directed DNA polymerase</keyword>
<accession>A0ABR3NQV2</accession>
<dbReference type="InterPro" id="IPR050951">
    <property type="entry name" value="Retrovirus_Pol_polyprotein"/>
</dbReference>
<dbReference type="Pfam" id="PF00078">
    <property type="entry name" value="RVT_1"/>
    <property type="match status" value="1"/>
</dbReference>
<evidence type="ECO:0000256" key="8">
    <source>
        <dbReference type="ARBA" id="ARBA00022918"/>
    </source>
</evidence>
<evidence type="ECO:0000259" key="10">
    <source>
        <dbReference type="Pfam" id="PF17917"/>
    </source>
</evidence>
<comment type="caution">
    <text evidence="11">The sequence shown here is derived from an EMBL/GenBank/DDBJ whole genome shotgun (WGS) entry which is preliminary data.</text>
</comment>
<proteinExistence type="inferred from homology"/>
<evidence type="ECO:0000256" key="2">
    <source>
        <dbReference type="ARBA" id="ARBA00012180"/>
    </source>
</evidence>
<keyword evidence="5" id="KW-0540">Nuclease</keyword>
<dbReference type="InterPro" id="IPR043502">
    <property type="entry name" value="DNA/RNA_pol_sf"/>
</dbReference>
<dbReference type="Gene3D" id="3.30.70.270">
    <property type="match status" value="1"/>
</dbReference>
<dbReference type="InterPro" id="IPR000477">
    <property type="entry name" value="RT_dom"/>
</dbReference>
<evidence type="ECO:0000313" key="11">
    <source>
        <dbReference type="EMBL" id="KAL1279304.1"/>
    </source>
</evidence>
<dbReference type="EMBL" id="JAYMGO010000003">
    <property type="protein sequence ID" value="KAL1279304.1"/>
    <property type="molecule type" value="Genomic_DNA"/>
</dbReference>
<evidence type="ECO:0000256" key="7">
    <source>
        <dbReference type="ARBA" id="ARBA00022801"/>
    </source>
</evidence>
<keyword evidence="3" id="KW-0808">Transferase</keyword>
<keyword evidence="4" id="KW-0548">Nucleotidyltransferase</keyword>
<comment type="similarity">
    <text evidence="1">Belongs to the beta type-B retroviral polymerase family. HERV class-II K(HML-2) pol subfamily.</text>
</comment>
<dbReference type="Proteomes" id="UP001558613">
    <property type="component" value="Unassembled WGS sequence"/>
</dbReference>
<dbReference type="EC" id="3.1.26.4" evidence="2"/>
<keyword evidence="7" id="KW-0378">Hydrolase</keyword>
<evidence type="ECO:0000256" key="5">
    <source>
        <dbReference type="ARBA" id="ARBA00022722"/>
    </source>
</evidence>
<evidence type="ECO:0000313" key="12">
    <source>
        <dbReference type="Proteomes" id="UP001558613"/>
    </source>
</evidence>
<gene>
    <name evidence="11" type="ORF">QQF64_025977</name>
</gene>
<dbReference type="PANTHER" id="PTHR37984:SF5">
    <property type="entry name" value="PROTEIN NYNRIN-LIKE"/>
    <property type="match status" value="1"/>
</dbReference>
<evidence type="ECO:0000256" key="4">
    <source>
        <dbReference type="ARBA" id="ARBA00022695"/>
    </source>
</evidence>
<dbReference type="Gene3D" id="3.10.10.10">
    <property type="entry name" value="HIV Type 1 Reverse Transcriptase, subunit A, domain 1"/>
    <property type="match status" value="1"/>
</dbReference>
<dbReference type="InterPro" id="IPR043128">
    <property type="entry name" value="Rev_trsase/Diguanyl_cyclase"/>
</dbReference>
<feature type="domain" description="Reverse transcriptase" evidence="9">
    <location>
        <begin position="174"/>
        <end position="279"/>
    </location>
</feature>
<name>A0ABR3NQV2_9TELE</name>
<evidence type="ECO:0000259" key="9">
    <source>
        <dbReference type="Pfam" id="PF00078"/>
    </source>
</evidence>
<dbReference type="SUPFAM" id="SSF56672">
    <property type="entry name" value="DNA/RNA polymerases"/>
    <property type="match status" value="1"/>
</dbReference>
<keyword evidence="12" id="KW-1185">Reference proteome</keyword>
<dbReference type="InterPro" id="IPR041373">
    <property type="entry name" value="RT_RNaseH"/>
</dbReference>
<evidence type="ECO:0000256" key="3">
    <source>
        <dbReference type="ARBA" id="ARBA00022679"/>
    </source>
</evidence>
<evidence type="ECO:0000256" key="6">
    <source>
        <dbReference type="ARBA" id="ARBA00022759"/>
    </source>
</evidence>